<evidence type="ECO:0000256" key="2">
    <source>
        <dbReference type="SAM" id="SignalP"/>
    </source>
</evidence>
<protein>
    <submittedName>
        <fullName evidence="3">Cu and Ag efflux protein CusF</fullName>
    </submittedName>
</protein>
<sequence length="196" mass="20936">MLVSNKTRNRRVLAHARLIGAALAAILVPLSAAPAEPARSLSFAAAFVPPGGFATHKFFNHNARRCKMKQTAMATLTIVLTLGAGSALAQPKMGGMNDMGMSRMDEMKGMGMDMGGQKTMPGAQAAHTGRGVVKKLDAKAGSVTFDHEPVKSLDWPAMTMSFTVRDKALLDKLSVGKKVEFEFVQDGKRYVVTGVK</sequence>
<dbReference type="Gene3D" id="2.40.50.320">
    <property type="entry name" value="Copper binding periplasmic protein CusF"/>
    <property type="match status" value="1"/>
</dbReference>
<dbReference type="InterPro" id="IPR021647">
    <property type="entry name" value="CusF_Ec"/>
</dbReference>
<keyword evidence="1" id="KW-0472">Membrane</keyword>
<evidence type="ECO:0000313" key="4">
    <source>
        <dbReference type="Proteomes" id="UP000186819"/>
    </source>
</evidence>
<feature type="transmembrane region" description="Helical" evidence="1">
    <location>
        <begin position="71"/>
        <end position="89"/>
    </location>
</feature>
<proteinExistence type="predicted"/>
<keyword evidence="1" id="KW-1133">Transmembrane helix</keyword>
<keyword evidence="4" id="KW-1185">Reference proteome</keyword>
<keyword evidence="2" id="KW-0732">Signal</keyword>
<feature type="signal peptide" evidence="2">
    <location>
        <begin position="1"/>
        <end position="24"/>
    </location>
</feature>
<evidence type="ECO:0000313" key="3">
    <source>
        <dbReference type="EMBL" id="SIQ05784.1"/>
    </source>
</evidence>
<feature type="chain" id="PRO_5013314912" evidence="2">
    <location>
        <begin position="25"/>
        <end position="196"/>
    </location>
</feature>
<gene>
    <name evidence="3" type="ORF">SAMN05421829_102123</name>
</gene>
<dbReference type="InterPro" id="IPR042230">
    <property type="entry name" value="CusF_sf"/>
</dbReference>
<feature type="transmembrane region" description="Helical" evidence="1">
    <location>
        <begin position="42"/>
        <end position="59"/>
    </location>
</feature>
<dbReference type="Pfam" id="PF11604">
    <property type="entry name" value="CusF_Ec"/>
    <property type="match status" value="1"/>
</dbReference>
<organism evidence="3 4">
    <name type="scientific">Aromatoleum tolulyticum</name>
    <dbReference type="NCBI Taxonomy" id="34027"/>
    <lineage>
        <taxon>Bacteria</taxon>
        <taxon>Pseudomonadati</taxon>
        <taxon>Pseudomonadota</taxon>
        <taxon>Betaproteobacteria</taxon>
        <taxon>Rhodocyclales</taxon>
        <taxon>Rhodocyclaceae</taxon>
        <taxon>Aromatoleum</taxon>
    </lineage>
</organism>
<name>A0A1N6PN22_9RHOO</name>
<evidence type="ECO:0000256" key="1">
    <source>
        <dbReference type="SAM" id="Phobius"/>
    </source>
</evidence>
<reference evidence="4" key="1">
    <citation type="submission" date="2017-01" db="EMBL/GenBank/DDBJ databases">
        <authorList>
            <person name="Varghese N."/>
            <person name="Submissions S."/>
        </authorList>
    </citation>
    <scope>NUCLEOTIDE SEQUENCE [LARGE SCALE GENOMIC DNA]</scope>
    <source>
        <strain evidence="4">ATCC 51758</strain>
    </source>
</reference>
<dbReference type="STRING" id="34027.SAMN05421829_102123"/>
<dbReference type="Proteomes" id="UP000186819">
    <property type="component" value="Unassembled WGS sequence"/>
</dbReference>
<accession>A0A1N6PN22</accession>
<dbReference type="AlphaFoldDB" id="A0A1N6PN22"/>
<dbReference type="EMBL" id="FTMD01000002">
    <property type="protein sequence ID" value="SIQ05784.1"/>
    <property type="molecule type" value="Genomic_DNA"/>
</dbReference>
<keyword evidence="1" id="KW-0812">Transmembrane</keyword>